<dbReference type="Gene3D" id="3.40.50.2300">
    <property type="match status" value="1"/>
</dbReference>
<evidence type="ECO:0000313" key="8">
    <source>
        <dbReference type="RefSeq" id="XP_060676270.1"/>
    </source>
</evidence>
<feature type="transmembrane region" description="Helical" evidence="5">
    <location>
        <begin position="71"/>
        <end position="90"/>
    </location>
</feature>
<evidence type="ECO:0000313" key="7">
    <source>
        <dbReference type="Proteomes" id="UP001652623"/>
    </source>
</evidence>
<organism evidence="7 8">
    <name type="scientific">Ziziphus jujuba</name>
    <name type="common">Chinese jujube</name>
    <name type="synonym">Ziziphus sativa</name>
    <dbReference type="NCBI Taxonomy" id="326968"/>
    <lineage>
        <taxon>Eukaryota</taxon>
        <taxon>Viridiplantae</taxon>
        <taxon>Streptophyta</taxon>
        <taxon>Embryophyta</taxon>
        <taxon>Tracheophyta</taxon>
        <taxon>Spermatophyta</taxon>
        <taxon>Magnoliopsida</taxon>
        <taxon>eudicotyledons</taxon>
        <taxon>Gunneridae</taxon>
        <taxon>Pentapetalae</taxon>
        <taxon>rosids</taxon>
        <taxon>fabids</taxon>
        <taxon>Rosales</taxon>
        <taxon>Rhamnaceae</taxon>
        <taxon>Paliureae</taxon>
        <taxon>Ziziphus</taxon>
    </lineage>
</organism>
<comment type="caution">
    <text evidence="4">Lacks conserved residue(s) required for the propagation of feature annotation.</text>
</comment>
<keyword evidence="7" id="KW-1185">Reference proteome</keyword>
<accession>A0ABM4AHQ7</accession>
<evidence type="ECO:0000256" key="5">
    <source>
        <dbReference type="SAM" id="Phobius"/>
    </source>
</evidence>
<dbReference type="GeneID" id="107426646"/>
<dbReference type="SUPFAM" id="SSF52172">
    <property type="entry name" value="CheY-like"/>
    <property type="match status" value="1"/>
</dbReference>
<dbReference type="InterPro" id="IPR045279">
    <property type="entry name" value="ARR-like"/>
</dbReference>
<evidence type="ECO:0000259" key="6">
    <source>
        <dbReference type="PROSITE" id="PS50110"/>
    </source>
</evidence>
<dbReference type="InterPro" id="IPR001789">
    <property type="entry name" value="Sig_transdc_resp-reg_receiver"/>
</dbReference>
<name>A0ABM4AHQ7_ZIZJJ</name>
<sequence length="248" mass="28431">MEKDKQITDTSNNCRCYGANNFGSSIGHSKLKILLCDRDTESCQEVSTLLTKCCYQGTNSLTFLARWTMEFFIVLKSLFVLLSFVYFLSFTPTFSFSSFLVISVSSDMEVINALNSEGPYIDLILAAVDLPINTSMEMIKYIMQDKNFHQIPVIMLSTQDETFLIHKYLKLGATDYLVKPLCKNEILNLWMHMSKKRRMNNILNYGLGHLVTNEANMSNIIIFEDTDNKLLQTASTQRIEPNIYQQDT</sequence>
<keyword evidence="3" id="KW-0804">Transcription</keyword>
<dbReference type="PROSITE" id="PS50110">
    <property type="entry name" value="RESPONSE_REGULATORY"/>
    <property type="match status" value="1"/>
</dbReference>
<dbReference type="PANTHER" id="PTHR43874:SF1">
    <property type="entry name" value="TWO-COMPONENT RESPONSE REGULATOR-LIKE APRR1"/>
    <property type="match status" value="1"/>
</dbReference>
<proteinExistence type="predicted"/>
<dbReference type="Pfam" id="PF00072">
    <property type="entry name" value="Response_reg"/>
    <property type="match status" value="1"/>
</dbReference>
<keyword evidence="5" id="KW-0812">Transmembrane</keyword>
<dbReference type="Proteomes" id="UP001652623">
    <property type="component" value="Chromosome 9"/>
</dbReference>
<keyword evidence="5" id="KW-1133">Transmembrane helix</keyword>
<feature type="domain" description="Response regulatory" evidence="6">
    <location>
        <begin position="70"/>
        <end position="194"/>
    </location>
</feature>
<evidence type="ECO:0000256" key="2">
    <source>
        <dbReference type="ARBA" id="ARBA00023015"/>
    </source>
</evidence>
<gene>
    <name evidence="8" type="primary">LOC107426646</name>
</gene>
<keyword evidence="2" id="KW-0805">Transcription regulation</keyword>
<dbReference type="InterPro" id="IPR011006">
    <property type="entry name" value="CheY-like_superfamily"/>
</dbReference>
<reference evidence="8" key="1">
    <citation type="submission" date="2025-08" db="UniProtKB">
        <authorList>
            <consortium name="RefSeq"/>
        </authorList>
    </citation>
    <scope>IDENTIFICATION</scope>
    <source>
        <tissue evidence="8">Seedling</tissue>
    </source>
</reference>
<evidence type="ECO:0000256" key="3">
    <source>
        <dbReference type="ARBA" id="ARBA00023163"/>
    </source>
</evidence>
<keyword evidence="5" id="KW-0472">Membrane</keyword>
<dbReference type="PANTHER" id="PTHR43874">
    <property type="entry name" value="TWO-COMPONENT RESPONSE REGULATOR"/>
    <property type="match status" value="1"/>
</dbReference>
<keyword evidence="1" id="KW-0902">Two-component regulatory system</keyword>
<protein>
    <submittedName>
        <fullName evidence="8">Two-component response regulator-like APRR1 isoform X1</fullName>
    </submittedName>
</protein>
<dbReference type="RefSeq" id="XP_060676270.1">
    <property type="nucleotide sequence ID" value="XM_060820287.1"/>
</dbReference>
<evidence type="ECO:0000256" key="4">
    <source>
        <dbReference type="PROSITE-ProRule" id="PRU00169"/>
    </source>
</evidence>
<evidence type="ECO:0000256" key="1">
    <source>
        <dbReference type="ARBA" id="ARBA00023012"/>
    </source>
</evidence>